<reference evidence="3 4" key="1">
    <citation type="submission" date="2011-02" db="EMBL/GenBank/DDBJ databases">
        <title>The Genome Sequence of Sphaeroforma arctica JP610.</title>
        <authorList>
            <consortium name="The Broad Institute Genome Sequencing Platform"/>
            <person name="Russ C."/>
            <person name="Cuomo C."/>
            <person name="Young S.K."/>
            <person name="Zeng Q."/>
            <person name="Gargeya S."/>
            <person name="Alvarado L."/>
            <person name="Berlin A."/>
            <person name="Chapman S.B."/>
            <person name="Chen Z."/>
            <person name="Freedman E."/>
            <person name="Gellesch M."/>
            <person name="Goldberg J."/>
            <person name="Griggs A."/>
            <person name="Gujja S."/>
            <person name="Heilman E."/>
            <person name="Heiman D."/>
            <person name="Howarth C."/>
            <person name="Mehta T."/>
            <person name="Neiman D."/>
            <person name="Pearson M."/>
            <person name="Roberts A."/>
            <person name="Saif S."/>
            <person name="Shea T."/>
            <person name="Shenoy N."/>
            <person name="Sisk P."/>
            <person name="Stolte C."/>
            <person name="Sykes S."/>
            <person name="White J."/>
            <person name="Yandava C."/>
            <person name="Burger G."/>
            <person name="Gray M.W."/>
            <person name="Holland P.W.H."/>
            <person name="King N."/>
            <person name="Lang F.B.F."/>
            <person name="Roger A.J."/>
            <person name="Ruiz-Trillo I."/>
            <person name="Haas B."/>
            <person name="Nusbaum C."/>
            <person name="Birren B."/>
        </authorList>
    </citation>
    <scope>NUCLEOTIDE SEQUENCE [LARGE SCALE GENOMIC DNA]</scope>
    <source>
        <strain evidence="3 4">JP610</strain>
    </source>
</reference>
<dbReference type="EMBL" id="KQ242140">
    <property type="protein sequence ID" value="KNC80520.1"/>
    <property type="molecule type" value="Genomic_DNA"/>
</dbReference>
<dbReference type="GO" id="GO:0000032">
    <property type="term" value="P:cell wall mannoprotein biosynthetic process"/>
    <property type="evidence" value="ECO:0007669"/>
    <property type="project" value="TreeGrafter"/>
</dbReference>
<dbReference type="PANTHER" id="PTHR31121">
    <property type="entry name" value="ALPHA-1,2 MANNOSYLTRANSFERASE KTR1"/>
    <property type="match status" value="1"/>
</dbReference>
<dbReference type="AlphaFoldDB" id="A0A0L0FUJ0"/>
<dbReference type="GO" id="GO:0016020">
    <property type="term" value="C:membrane"/>
    <property type="evidence" value="ECO:0007669"/>
    <property type="project" value="InterPro"/>
</dbReference>
<dbReference type="RefSeq" id="XP_014154422.1">
    <property type="nucleotide sequence ID" value="XM_014298947.1"/>
</dbReference>
<evidence type="ECO:0000256" key="1">
    <source>
        <dbReference type="ARBA" id="ARBA00007677"/>
    </source>
</evidence>
<dbReference type="GO" id="GO:0006487">
    <property type="term" value="P:protein N-linked glycosylation"/>
    <property type="evidence" value="ECO:0007669"/>
    <property type="project" value="TreeGrafter"/>
</dbReference>
<keyword evidence="4" id="KW-1185">Reference proteome</keyword>
<dbReference type="eggNOG" id="KOG4472">
    <property type="taxonomic scope" value="Eukaryota"/>
</dbReference>
<dbReference type="GO" id="GO:0005794">
    <property type="term" value="C:Golgi apparatus"/>
    <property type="evidence" value="ECO:0007669"/>
    <property type="project" value="TreeGrafter"/>
</dbReference>
<sequence>MNLYITYSTETAHDHQSAAVDSILYSSDYSYPITDPKKKENAIIVVLVRNREKDQLVEVLKTFENRFNAKYKYPYMMLNDEPFSDDFK</sequence>
<dbReference type="Gene3D" id="3.90.550.10">
    <property type="entry name" value="Spore Coat Polysaccharide Biosynthesis Protein SpsA, Chain A"/>
    <property type="match status" value="1"/>
</dbReference>
<dbReference type="GO" id="GO:0000026">
    <property type="term" value="F:alpha-1,2-mannosyltransferase activity"/>
    <property type="evidence" value="ECO:0007669"/>
    <property type="project" value="TreeGrafter"/>
</dbReference>
<dbReference type="Proteomes" id="UP000054560">
    <property type="component" value="Unassembled WGS sequence"/>
</dbReference>
<name>A0A0L0FUJ0_9EUKA</name>
<dbReference type="OrthoDB" id="439943at2759"/>
<feature type="non-terminal residue" evidence="3">
    <location>
        <position position="88"/>
    </location>
</feature>
<evidence type="ECO:0000256" key="2">
    <source>
        <dbReference type="ARBA" id="ARBA00022679"/>
    </source>
</evidence>
<evidence type="ECO:0000313" key="4">
    <source>
        <dbReference type="Proteomes" id="UP000054560"/>
    </source>
</evidence>
<gene>
    <name evidence="3" type="ORF">SARC_07126</name>
</gene>
<dbReference type="SUPFAM" id="SSF53448">
    <property type="entry name" value="Nucleotide-diphospho-sugar transferases"/>
    <property type="match status" value="1"/>
</dbReference>
<dbReference type="PANTHER" id="PTHR31121:SF6">
    <property type="entry name" value="ALPHA-1,2 MANNOSYLTRANSFERASE KTR1"/>
    <property type="match status" value="1"/>
</dbReference>
<accession>A0A0L0FUJ0</accession>
<dbReference type="Pfam" id="PF01793">
    <property type="entry name" value="Glyco_transf_15"/>
    <property type="match status" value="1"/>
</dbReference>
<dbReference type="InterPro" id="IPR029044">
    <property type="entry name" value="Nucleotide-diphossugar_trans"/>
</dbReference>
<keyword evidence="2" id="KW-0808">Transferase</keyword>
<protein>
    <submittedName>
        <fullName evidence="3">Uncharacterized protein</fullName>
    </submittedName>
</protein>
<dbReference type="STRING" id="667725.A0A0L0FUJ0"/>
<evidence type="ECO:0000313" key="3">
    <source>
        <dbReference type="EMBL" id="KNC80520.1"/>
    </source>
</evidence>
<organism evidence="3 4">
    <name type="scientific">Sphaeroforma arctica JP610</name>
    <dbReference type="NCBI Taxonomy" id="667725"/>
    <lineage>
        <taxon>Eukaryota</taxon>
        <taxon>Ichthyosporea</taxon>
        <taxon>Ichthyophonida</taxon>
        <taxon>Sphaeroforma</taxon>
    </lineage>
</organism>
<dbReference type="InterPro" id="IPR002685">
    <property type="entry name" value="Glyco_trans_15"/>
</dbReference>
<proteinExistence type="inferred from homology"/>
<comment type="similarity">
    <text evidence="1">Belongs to the glycosyltransferase 15 family.</text>
</comment>
<dbReference type="GeneID" id="25907630"/>